<name>A0A0A9C9Z7_ARUDO</name>
<evidence type="ECO:0000313" key="1">
    <source>
        <dbReference type="EMBL" id="JAD72406.1"/>
    </source>
</evidence>
<reference evidence="1" key="2">
    <citation type="journal article" date="2015" name="Data Brief">
        <title>Shoot transcriptome of the giant reed, Arundo donax.</title>
        <authorList>
            <person name="Barrero R.A."/>
            <person name="Guerrero F.D."/>
            <person name="Moolhuijzen P."/>
            <person name="Goolsby J.A."/>
            <person name="Tidwell J."/>
            <person name="Bellgard S.E."/>
            <person name="Bellgard M.I."/>
        </authorList>
    </citation>
    <scope>NUCLEOTIDE SEQUENCE</scope>
    <source>
        <tissue evidence="1">Shoot tissue taken approximately 20 cm above the soil surface</tissue>
    </source>
</reference>
<accession>A0A0A9C9Z7</accession>
<organism evidence="1">
    <name type="scientific">Arundo donax</name>
    <name type="common">Giant reed</name>
    <name type="synonym">Donax arundinaceus</name>
    <dbReference type="NCBI Taxonomy" id="35708"/>
    <lineage>
        <taxon>Eukaryota</taxon>
        <taxon>Viridiplantae</taxon>
        <taxon>Streptophyta</taxon>
        <taxon>Embryophyta</taxon>
        <taxon>Tracheophyta</taxon>
        <taxon>Spermatophyta</taxon>
        <taxon>Magnoliopsida</taxon>
        <taxon>Liliopsida</taxon>
        <taxon>Poales</taxon>
        <taxon>Poaceae</taxon>
        <taxon>PACMAD clade</taxon>
        <taxon>Arundinoideae</taxon>
        <taxon>Arundineae</taxon>
        <taxon>Arundo</taxon>
    </lineage>
</organism>
<protein>
    <submittedName>
        <fullName evidence="1">Uncharacterized protein</fullName>
    </submittedName>
</protein>
<dbReference type="EMBL" id="GBRH01225489">
    <property type="protein sequence ID" value="JAD72406.1"/>
    <property type="molecule type" value="Transcribed_RNA"/>
</dbReference>
<sequence>MAVTRAPLLIIKGNHLILHVQSSKIIMEELNY</sequence>
<dbReference type="AlphaFoldDB" id="A0A0A9C9Z7"/>
<reference evidence="1" key="1">
    <citation type="submission" date="2014-09" db="EMBL/GenBank/DDBJ databases">
        <authorList>
            <person name="Magalhaes I.L.F."/>
            <person name="Oliveira U."/>
            <person name="Santos F.R."/>
            <person name="Vidigal T.H.D.A."/>
            <person name="Brescovit A.D."/>
            <person name="Santos A.J."/>
        </authorList>
    </citation>
    <scope>NUCLEOTIDE SEQUENCE</scope>
    <source>
        <tissue evidence="1">Shoot tissue taken approximately 20 cm above the soil surface</tissue>
    </source>
</reference>
<proteinExistence type="predicted"/>